<gene>
    <name evidence="2" type="ORF">G4Y79_09635</name>
</gene>
<dbReference type="GO" id="GO:0008800">
    <property type="term" value="F:beta-lactamase activity"/>
    <property type="evidence" value="ECO:0007669"/>
    <property type="project" value="InterPro"/>
</dbReference>
<dbReference type="GO" id="GO:0030655">
    <property type="term" value="P:beta-lactam antibiotic catabolic process"/>
    <property type="evidence" value="ECO:0007669"/>
    <property type="project" value="InterPro"/>
</dbReference>
<evidence type="ECO:0000313" key="3">
    <source>
        <dbReference type="Proteomes" id="UP000594468"/>
    </source>
</evidence>
<dbReference type="InterPro" id="IPR012338">
    <property type="entry name" value="Beta-lactam/transpept-like"/>
</dbReference>
<dbReference type="InterPro" id="IPR000871">
    <property type="entry name" value="Beta-lactam_class-A"/>
</dbReference>
<dbReference type="KEGG" id="pmet:G4Y79_09635"/>
<accession>A0A7S8ECU0</accession>
<protein>
    <submittedName>
        <fullName evidence="2">Serine hydrolase</fullName>
    </submittedName>
</protein>
<dbReference type="PANTHER" id="PTHR35333">
    <property type="entry name" value="BETA-LACTAMASE"/>
    <property type="match status" value="1"/>
</dbReference>
<dbReference type="InterPro" id="IPR045155">
    <property type="entry name" value="Beta-lactam_cat"/>
</dbReference>
<dbReference type="AlphaFoldDB" id="A0A7S8ECU0"/>
<feature type="domain" description="Beta-lactamase class A catalytic" evidence="1">
    <location>
        <begin position="19"/>
        <end position="262"/>
    </location>
</feature>
<proteinExistence type="predicted"/>
<evidence type="ECO:0000259" key="1">
    <source>
        <dbReference type="Pfam" id="PF13354"/>
    </source>
</evidence>
<name>A0A7S8ECU0_9CHLR</name>
<evidence type="ECO:0000313" key="2">
    <source>
        <dbReference type="EMBL" id="QPC84617.1"/>
    </source>
</evidence>
<sequence>MSLKEKIEAILEEADIKAGIAVWHIESGEKTDVNGDVPYPMASTFKIPILATAMKQVSQGKLSLGTRYPLKEEDKSPGSGILPYFEGGLEPTFLDMLTLMIIISDNTATDMIIDILGGPEAIESYMHELGLNDIYIKMNCKDLIGEMFPPEVQAMPMEERMAWASTHDILRDSRTFSLTPDNDISTALDMNSLLHMIYQGELFGGEELETALGILFKQQFNVRMTRFFPPQIKVAHKTGTIGGIRNDSGIIYIDDNNHVILTEFVEWNQAPIWDQAEAQHQRVFEVETAMGKIGQLVLETYQPK</sequence>
<dbReference type="PANTHER" id="PTHR35333:SF3">
    <property type="entry name" value="BETA-LACTAMASE-TYPE TRANSPEPTIDASE FOLD CONTAINING PROTEIN"/>
    <property type="match status" value="1"/>
</dbReference>
<dbReference type="SUPFAM" id="SSF56601">
    <property type="entry name" value="beta-lactamase/transpeptidase-like"/>
    <property type="match status" value="1"/>
</dbReference>
<dbReference type="Gene3D" id="3.40.710.10">
    <property type="entry name" value="DD-peptidase/beta-lactamase superfamily"/>
    <property type="match status" value="1"/>
</dbReference>
<reference evidence="2 3" key="1">
    <citation type="submission" date="2020-02" db="EMBL/GenBank/DDBJ databases">
        <authorList>
            <person name="Zheng R.K."/>
            <person name="Sun C.M."/>
        </authorList>
    </citation>
    <scope>NUCLEOTIDE SEQUENCE [LARGE SCALE GENOMIC DNA]</scope>
    <source>
        <strain evidence="3">rifampicinis</strain>
    </source>
</reference>
<keyword evidence="3" id="KW-1185">Reference proteome</keyword>
<dbReference type="Proteomes" id="UP000594468">
    <property type="component" value="Chromosome"/>
</dbReference>
<keyword evidence="2" id="KW-0378">Hydrolase</keyword>
<dbReference type="GO" id="GO:0046677">
    <property type="term" value="P:response to antibiotic"/>
    <property type="evidence" value="ECO:0007669"/>
    <property type="project" value="InterPro"/>
</dbReference>
<dbReference type="Pfam" id="PF13354">
    <property type="entry name" value="Beta-lactamase2"/>
    <property type="match status" value="1"/>
</dbReference>
<dbReference type="RefSeq" id="WP_195172680.1">
    <property type="nucleotide sequence ID" value="NZ_CP062983.1"/>
</dbReference>
<organism evidence="2 3">
    <name type="scientific">Phototrophicus methaneseepsis</name>
    <dbReference type="NCBI Taxonomy" id="2710758"/>
    <lineage>
        <taxon>Bacteria</taxon>
        <taxon>Bacillati</taxon>
        <taxon>Chloroflexota</taxon>
        <taxon>Candidatus Thermofontia</taxon>
        <taxon>Phototrophicales</taxon>
        <taxon>Phototrophicaceae</taxon>
        <taxon>Phototrophicus</taxon>
    </lineage>
</organism>
<dbReference type="EMBL" id="CP062983">
    <property type="protein sequence ID" value="QPC84617.1"/>
    <property type="molecule type" value="Genomic_DNA"/>
</dbReference>